<dbReference type="UniPathway" id="UPA00378"/>
<dbReference type="Proteomes" id="UP000307440">
    <property type="component" value="Unassembled WGS sequence"/>
</dbReference>
<keyword evidence="8 14" id="KW-0256">Endoplasmic reticulum</keyword>
<accession>A0A5C3L5D9</accession>
<evidence type="ECO:0000256" key="13">
    <source>
        <dbReference type="ARBA" id="ARBA00093457"/>
    </source>
</evidence>
<evidence type="ECO:0000256" key="14">
    <source>
        <dbReference type="RuleBase" id="RU364047"/>
    </source>
</evidence>
<feature type="transmembrane region" description="Helical" evidence="14">
    <location>
        <begin position="216"/>
        <end position="237"/>
    </location>
</feature>
<comment type="similarity">
    <text evidence="13">Belongs to the glycosyltransferase ALG3 family.</text>
</comment>
<keyword evidence="10 14" id="KW-0472">Membrane</keyword>
<dbReference type="InterPro" id="IPR007873">
    <property type="entry name" value="Glycosyltransferase_ALG3"/>
</dbReference>
<dbReference type="OrthoDB" id="20028at2759"/>
<dbReference type="EMBL" id="ML210165">
    <property type="protein sequence ID" value="TFK27356.1"/>
    <property type="molecule type" value="Genomic_DNA"/>
</dbReference>
<dbReference type="Pfam" id="PF05208">
    <property type="entry name" value="ALG3"/>
    <property type="match status" value="1"/>
</dbReference>
<protein>
    <recommendedName>
        <fullName evidence="4 14">Dol-P-Man:Man(5)GlcNAc(2)-PP-Dol alpha-1,3-mannosyltransferase</fullName>
        <ecNumber evidence="3 14">2.4.1.258</ecNumber>
    </recommendedName>
    <alternativeName>
        <fullName evidence="14">Dol-P-Man-dependent alpha(1-3)-mannosyltransferase</fullName>
    </alternativeName>
</protein>
<feature type="transmembrane region" description="Helical" evidence="14">
    <location>
        <begin position="115"/>
        <end position="134"/>
    </location>
</feature>
<evidence type="ECO:0000256" key="5">
    <source>
        <dbReference type="ARBA" id="ARBA00022676"/>
    </source>
</evidence>
<comment type="pathway">
    <text evidence="2 14">Protein modification; protein glycosylation.</text>
</comment>
<evidence type="ECO:0000256" key="6">
    <source>
        <dbReference type="ARBA" id="ARBA00022679"/>
    </source>
</evidence>
<dbReference type="GO" id="GO:0005789">
    <property type="term" value="C:endoplasmic reticulum membrane"/>
    <property type="evidence" value="ECO:0007669"/>
    <property type="project" value="UniProtKB-SubCell"/>
</dbReference>
<evidence type="ECO:0000256" key="3">
    <source>
        <dbReference type="ARBA" id="ARBA00011964"/>
    </source>
</evidence>
<keyword evidence="16" id="KW-1185">Reference proteome</keyword>
<dbReference type="PANTHER" id="PTHR12646:SF0">
    <property type="entry name" value="DOL-P-MAN:MAN(5)GLCNAC(2)-PP-DOL ALPHA-1,3-MANNOSYLTRANSFERASE"/>
    <property type="match status" value="1"/>
</dbReference>
<organism evidence="15 16">
    <name type="scientific">Coprinopsis marcescibilis</name>
    <name type="common">Agaric fungus</name>
    <name type="synonym">Psathyrella marcescibilis</name>
    <dbReference type="NCBI Taxonomy" id="230819"/>
    <lineage>
        <taxon>Eukaryota</taxon>
        <taxon>Fungi</taxon>
        <taxon>Dikarya</taxon>
        <taxon>Basidiomycota</taxon>
        <taxon>Agaricomycotina</taxon>
        <taxon>Agaricomycetes</taxon>
        <taxon>Agaricomycetidae</taxon>
        <taxon>Agaricales</taxon>
        <taxon>Agaricineae</taxon>
        <taxon>Psathyrellaceae</taxon>
        <taxon>Coprinopsis</taxon>
    </lineage>
</organism>
<dbReference type="EC" id="2.4.1.258" evidence="3 14"/>
<gene>
    <name evidence="15" type="ORF">FA15DRAFT_586465</name>
</gene>
<evidence type="ECO:0000256" key="2">
    <source>
        <dbReference type="ARBA" id="ARBA00004922"/>
    </source>
</evidence>
<evidence type="ECO:0000256" key="11">
    <source>
        <dbReference type="ARBA" id="ARBA00044743"/>
    </source>
</evidence>
<feature type="transmembrane region" description="Helical" evidence="14">
    <location>
        <begin position="275"/>
        <end position="294"/>
    </location>
</feature>
<evidence type="ECO:0000256" key="10">
    <source>
        <dbReference type="ARBA" id="ARBA00023136"/>
    </source>
</evidence>
<comment type="catalytic activity">
    <reaction evidence="12 14">
        <text>an alpha-D-Man-(1-&gt;2)-alpha-D-Man-(1-&gt;2)-alpha-D-Man-(1-&gt;3)-[alpha-D-Man-(1-&gt;6)]-beta-D-Man-(1-&gt;4)-beta-D-GlcNAc-(1-&gt;4)-alpha-D-GlcNAc-diphospho-di-trans,poly-cis-dolichol + a di-trans,poly-cis-dolichyl beta-D-mannosyl phosphate = an alpha-D-Man-(1-&gt;2)-alpha-D-Man-(1-&gt;2)-alpha-D-Man-(1-&gt;3)-[alpha-D-Man-(1-&gt;3)-alpha-D-Man-(1-&gt;6)]-beta-D-Man-(1-&gt;4)-beta-D-GlcNAc-(1-&gt;4)-alpha-D-GlcNAc-diphospho-di-trans,poly-cis-dolichol + a di-trans,poly-cis-dolichyl phosphate + H(+)</text>
        <dbReference type="Rhea" id="RHEA:29527"/>
        <dbReference type="Rhea" id="RHEA-COMP:19498"/>
        <dbReference type="Rhea" id="RHEA-COMP:19501"/>
        <dbReference type="Rhea" id="RHEA-COMP:19516"/>
        <dbReference type="Rhea" id="RHEA-COMP:19517"/>
        <dbReference type="ChEBI" id="CHEBI:15378"/>
        <dbReference type="ChEBI" id="CHEBI:57683"/>
        <dbReference type="ChEBI" id="CHEBI:58211"/>
        <dbReference type="ChEBI" id="CHEBI:132515"/>
        <dbReference type="ChEBI" id="CHEBI:132516"/>
        <dbReference type="EC" id="2.4.1.258"/>
    </reaction>
    <physiologicalReaction direction="left-to-right" evidence="12 14">
        <dbReference type="Rhea" id="RHEA:29528"/>
    </physiologicalReaction>
</comment>
<comment type="function">
    <text evidence="11 14">Dol-P-Man:Man(5)GlcNAc(2)-PP-Dol alpha-1,3-mannosyltransferase that operates in the biosynthetic pathway of dolichol-linked oligosaccharides, the glycan precursors employed in protein asparagine (N)-glycosylation. The assembly of dolichol-linked oligosaccharides begins on the cytosolic side of the endoplasmic reticulum membrane and finishes in its lumen. The sequential addition of sugars to dolichol pyrophosphate produces dolichol-linked oligosaccharides containing fourteen sugars, including two GlcNAcs, nine mannoses and three glucoses. Once assembled, the oligosaccharide is transferred from the lipid to nascent proteins by oligosaccharyltransferases. In the lumen of the endoplasmic reticulum, adds the first dolichyl beta-D-mannosyl phosphate derived mannose in an alpha-1,3 linkage to Man(5)GlcNAc(2)-PP-dolichol to produce Man(6)GlcNAc(2)-PP-dolichol.</text>
</comment>
<dbReference type="STRING" id="230819.A0A5C3L5D9"/>
<evidence type="ECO:0000256" key="7">
    <source>
        <dbReference type="ARBA" id="ARBA00022692"/>
    </source>
</evidence>
<keyword evidence="5 14" id="KW-0328">Glycosyltransferase</keyword>
<feature type="transmembrane region" description="Helical" evidence="14">
    <location>
        <begin position="391"/>
        <end position="411"/>
    </location>
</feature>
<keyword evidence="7 14" id="KW-0812">Transmembrane</keyword>
<proteinExistence type="inferred from homology"/>
<evidence type="ECO:0000313" key="16">
    <source>
        <dbReference type="Proteomes" id="UP000307440"/>
    </source>
</evidence>
<name>A0A5C3L5D9_COPMA</name>
<dbReference type="GO" id="GO:0052925">
    <property type="term" value="F:dol-P-Man:Man(5)GlcNAc(2)-PP-Dol alpha-1,3-mannosyltransferase activity"/>
    <property type="evidence" value="ECO:0007669"/>
    <property type="project" value="UniProtKB-EC"/>
</dbReference>
<comment type="subcellular location">
    <subcellularLocation>
        <location evidence="1 14">Endoplasmic reticulum membrane</location>
        <topology evidence="1 14">Multi-pass membrane protein</topology>
    </subcellularLocation>
</comment>
<feature type="transmembrane region" description="Helical" evidence="14">
    <location>
        <begin position="186"/>
        <end position="210"/>
    </location>
</feature>
<evidence type="ECO:0000256" key="12">
    <source>
        <dbReference type="ARBA" id="ARBA00049506"/>
    </source>
</evidence>
<evidence type="ECO:0000256" key="1">
    <source>
        <dbReference type="ARBA" id="ARBA00004477"/>
    </source>
</evidence>
<feature type="transmembrane region" description="Helical" evidence="14">
    <location>
        <begin position="30"/>
        <end position="54"/>
    </location>
</feature>
<keyword evidence="9 14" id="KW-1133">Transmembrane helix</keyword>
<sequence>MSSTSSTWLPKPILKAFQLVYRLLTDPNHFWNLATLVIIGDAVLTRLIIAYVPYTEIDWETYMIQTDVFLKGQHNYSMISGPTGPLVYPAGHVRIHQFLSQVTDGGKDMHLAQQIYALLYVASLSMTCVIYGQTQAVPNWLLLFLPFSKRLHSIFVLRLFNDCWAVVLSQLSIVALQRGLDDTGCLLFSAALSVKMSVLLYFPGLVVILFKRKGLFRTLAYLAAMAAVQYVVAVPFLKEDPVAYLRSAFDVGRVFLYKWTVNWRLVDEEIFLSRTWATALMVGHISALVAFGLFRWCKPDGGVWIVLTKGLKRPLFPAGVGKVTPDYIATVLFTSNLVGILFARSLHYQFYSWYAQSIPFLAWRTKYPLPLRIALLVGIEYAWNVYPSTKFSSGILLVANSLLLVGVWFGYPTGRRG</sequence>
<dbReference type="PANTHER" id="PTHR12646">
    <property type="entry name" value="NOT56 - RELATED"/>
    <property type="match status" value="1"/>
</dbReference>
<evidence type="ECO:0000256" key="4">
    <source>
        <dbReference type="ARBA" id="ARBA00015561"/>
    </source>
</evidence>
<evidence type="ECO:0000256" key="8">
    <source>
        <dbReference type="ARBA" id="ARBA00022824"/>
    </source>
</evidence>
<reference evidence="15 16" key="1">
    <citation type="journal article" date="2019" name="Nat. Ecol. Evol.">
        <title>Megaphylogeny resolves global patterns of mushroom evolution.</title>
        <authorList>
            <person name="Varga T."/>
            <person name="Krizsan K."/>
            <person name="Foldi C."/>
            <person name="Dima B."/>
            <person name="Sanchez-Garcia M."/>
            <person name="Sanchez-Ramirez S."/>
            <person name="Szollosi G.J."/>
            <person name="Szarkandi J.G."/>
            <person name="Papp V."/>
            <person name="Albert L."/>
            <person name="Andreopoulos W."/>
            <person name="Angelini C."/>
            <person name="Antonin V."/>
            <person name="Barry K.W."/>
            <person name="Bougher N.L."/>
            <person name="Buchanan P."/>
            <person name="Buyck B."/>
            <person name="Bense V."/>
            <person name="Catcheside P."/>
            <person name="Chovatia M."/>
            <person name="Cooper J."/>
            <person name="Damon W."/>
            <person name="Desjardin D."/>
            <person name="Finy P."/>
            <person name="Geml J."/>
            <person name="Haridas S."/>
            <person name="Hughes K."/>
            <person name="Justo A."/>
            <person name="Karasinski D."/>
            <person name="Kautmanova I."/>
            <person name="Kiss B."/>
            <person name="Kocsube S."/>
            <person name="Kotiranta H."/>
            <person name="LaButti K.M."/>
            <person name="Lechner B.E."/>
            <person name="Liimatainen K."/>
            <person name="Lipzen A."/>
            <person name="Lukacs Z."/>
            <person name="Mihaltcheva S."/>
            <person name="Morgado L.N."/>
            <person name="Niskanen T."/>
            <person name="Noordeloos M.E."/>
            <person name="Ohm R.A."/>
            <person name="Ortiz-Santana B."/>
            <person name="Ovrebo C."/>
            <person name="Racz N."/>
            <person name="Riley R."/>
            <person name="Savchenko A."/>
            <person name="Shiryaev A."/>
            <person name="Soop K."/>
            <person name="Spirin V."/>
            <person name="Szebenyi C."/>
            <person name="Tomsovsky M."/>
            <person name="Tulloss R.E."/>
            <person name="Uehling J."/>
            <person name="Grigoriev I.V."/>
            <person name="Vagvolgyi C."/>
            <person name="Papp T."/>
            <person name="Martin F.M."/>
            <person name="Miettinen O."/>
            <person name="Hibbett D.S."/>
            <person name="Nagy L.G."/>
        </authorList>
    </citation>
    <scope>NUCLEOTIDE SEQUENCE [LARGE SCALE GENOMIC DNA]</scope>
    <source>
        <strain evidence="15 16">CBS 121175</strain>
    </source>
</reference>
<keyword evidence="6 14" id="KW-0808">Transferase</keyword>
<dbReference type="AlphaFoldDB" id="A0A5C3L5D9"/>
<evidence type="ECO:0000256" key="9">
    <source>
        <dbReference type="ARBA" id="ARBA00022989"/>
    </source>
</evidence>
<evidence type="ECO:0000313" key="15">
    <source>
        <dbReference type="EMBL" id="TFK27356.1"/>
    </source>
</evidence>